<keyword evidence="2" id="KW-1133">Transmembrane helix</keyword>
<proteinExistence type="predicted"/>
<dbReference type="Proteomes" id="UP000632828">
    <property type="component" value="Unassembled WGS sequence"/>
</dbReference>
<dbReference type="InterPro" id="IPR007813">
    <property type="entry name" value="PilN"/>
</dbReference>
<feature type="coiled-coil region" evidence="1">
    <location>
        <begin position="54"/>
        <end position="108"/>
    </location>
</feature>
<evidence type="ECO:0000313" key="4">
    <source>
        <dbReference type="Proteomes" id="UP000632828"/>
    </source>
</evidence>
<organism evidence="3 4">
    <name type="scientific">Pelovirga terrestris</name>
    <dbReference type="NCBI Taxonomy" id="2771352"/>
    <lineage>
        <taxon>Bacteria</taxon>
        <taxon>Pseudomonadati</taxon>
        <taxon>Thermodesulfobacteriota</taxon>
        <taxon>Desulfuromonadia</taxon>
        <taxon>Geobacterales</taxon>
        <taxon>Geobacteraceae</taxon>
        <taxon>Pelovirga</taxon>
    </lineage>
</organism>
<dbReference type="RefSeq" id="WP_191157024.1">
    <property type="nucleotide sequence ID" value="NZ_JACWUN010000015.1"/>
</dbReference>
<feature type="transmembrane region" description="Helical" evidence="2">
    <location>
        <begin position="25"/>
        <end position="45"/>
    </location>
</feature>
<keyword evidence="2" id="KW-0812">Transmembrane</keyword>
<dbReference type="EMBL" id="JACWUN010000015">
    <property type="protein sequence ID" value="MBD1401421.1"/>
    <property type="molecule type" value="Genomic_DNA"/>
</dbReference>
<dbReference type="Pfam" id="PF05137">
    <property type="entry name" value="PilN"/>
    <property type="match status" value="1"/>
</dbReference>
<keyword evidence="1" id="KW-0175">Coiled coil</keyword>
<keyword evidence="4" id="KW-1185">Reference proteome</keyword>
<evidence type="ECO:0000256" key="2">
    <source>
        <dbReference type="SAM" id="Phobius"/>
    </source>
</evidence>
<accession>A0A8J6QY37</accession>
<comment type="caution">
    <text evidence="3">The sequence shown here is derived from an EMBL/GenBank/DDBJ whole genome shotgun (WGS) entry which is preliminary data.</text>
</comment>
<evidence type="ECO:0000256" key="1">
    <source>
        <dbReference type="SAM" id="Coils"/>
    </source>
</evidence>
<reference evidence="3" key="1">
    <citation type="submission" date="2020-09" db="EMBL/GenBank/DDBJ databases">
        <title>Pelobacter alkaliphilus sp. nov., a novel anaerobic arsenate-reducing bacterium from terrestrial mud volcano.</title>
        <authorList>
            <person name="Khomyakova M.A."/>
            <person name="Merkel A.Y."/>
            <person name="Slobodkin A.I."/>
        </authorList>
    </citation>
    <scope>NUCLEOTIDE SEQUENCE</scope>
    <source>
        <strain evidence="3">M08fum</strain>
    </source>
</reference>
<sequence length="202" mass="22901">MMRQQINLYQQGLIDRPVPLAGRQAGLLLLLSLLLTLALGGYGYWRGVALEPERTALAKHQEQMRVRIAELEQQFPVRQSSPLLQQRVARLEQEVKGLEQTLDYVLQRENGRNPEMLAALEGLAQRQHSGLWLNQIRLSRQGQVVELSGRAFTPERVPDYLQWLSDEGVFSGLTFSHLRLTRLQEFPGHVDFHIGSSAAGAR</sequence>
<keyword evidence="2" id="KW-0472">Membrane</keyword>
<gene>
    <name evidence="3" type="ORF">ICT70_12125</name>
</gene>
<name>A0A8J6QY37_9BACT</name>
<evidence type="ECO:0000313" key="3">
    <source>
        <dbReference type="EMBL" id="MBD1401421.1"/>
    </source>
</evidence>
<protein>
    <submittedName>
        <fullName evidence="3">PilN domain-containing protein</fullName>
    </submittedName>
</protein>
<dbReference type="AlphaFoldDB" id="A0A8J6QY37"/>